<keyword evidence="2" id="KW-0472">Membrane</keyword>
<name>X6NSR3_RETFI</name>
<keyword evidence="2" id="KW-0812">Transmembrane</keyword>
<evidence type="ECO:0000313" key="4">
    <source>
        <dbReference type="Proteomes" id="UP000023152"/>
    </source>
</evidence>
<evidence type="ECO:0000256" key="2">
    <source>
        <dbReference type="SAM" id="Phobius"/>
    </source>
</evidence>
<feature type="transmembrane region" description="Helical" evidence="2">
    <location>
        <begin position="176"/>
        <end position="194"/>
    </location>
</feature>
<proteinExistence type="predicted"/>
<sequence length="219" mass="24829">MGAKCFNAVQPEAEDKRNAPSGKEQPEDDEDTTILKKHQVHKHRSIFLQSSSPKKKKSDTNEKRFYGGIQNKAIVKRASSNESTSGGSEVTMNYQVSASDERQKGRGKQPSPCTGASDVAGAESSDGQWNSDQRSKPSEQNEAGHNDVPQERYYRTCTMLMEEAILGDDDTADIPLVYYSFFFLFIFFLIISNFKEKVEMRKEKKKCMYVYVLGFFFPK</sequence>
<gene>
    <name evidence="3" type="ORF">RFI_08328</name>
</gene>
<keyword evidence="2" id="KW-1133">Transmembrane helix</keyword>
<comment type="caution">
    <text evidence="3">The sequence shown here is derived from an EMBL/GenBank/DDBJ whole genome shotgun (WGS) entry which is preliminary data.</text>
</comment>
<dbReference type="Proteomes" id="UP000023152">
    <property type="component" value="Unassembled WGS sequence"/>
</dbReference>
<accession>X6NSR3</accession>
<feature type="region of interest" description="Disordered" evidence="1">
    <location>
        <begin position="1"/>
        <end position="148"/>
    </location>
</feature>
<feature type="compositionally biased region" description="Polar residues" evidence="1">
    <location>
        <begin position="78"/>
        <end position="98"/>
    </location>
</feature>
<evidence type="ECO:0000313" key="3">
    <source>
        <dbReference type="EMBL" id="ETO28799.1"/>
    </source>
</evidence>
<dbReference type="AlphaFoldDB" id="X6NSR3"/>
<feature type="compositionally biased region" description="Basic and acidic residues" evidence="1">
    <location>
        <begin position="133"/>
        <end position="148"/>
    </location>
</feature>
<protein>
    <submittedName>
        <fullName evidence="3">Uncharacterized protein</fullName>
    </submittedName>
</protein>
<evidence type="ECO:0000256" key="1">
    <source>
        <dbReference type="SAM" id="MobiDB-lite"/>
    </source>
</evidence>
<reference evidence="3 4" key="1">
    <citation type="journal article" date="2013" name="Curr. Biol.">
        <title>The Genome of the Foraminiferan Reticulomyxa filosa.</title>
        <authorList>
            <person name="Glockner G."/>
            <person name="Hulsmann N."/>
            <person name="Schleicher M."/>
            <person name="Noegel A.A."/>
            <person name="Eichinger L."/>
            <person name="Gallinger C."/>
            <person name="Pawlowski J."/>
            <person name="Sierra R."/>
            <person name="Euteneuer U."/>
            <person name="Pillet L."/>
            <person name="Moustafa A."/>
            <person name="Platzer M."/>
            <person name="Groth M."/>
            <person name="Szafranski K."/>
            <person name="Schliwa M."/>
        </authorList>
    </citation>
    <scope>NUCLEOTIDE SEQUENCE [LARGE SCALE GENOMIC DNA]</scope>
</reference>
<dbReference type="EMBL" id="ASPP01006455">
    <property type="protein sequence ID" value="ETO28799.1"/>
    <property type="molecule type" value="Genomic_DNA"/>
</dbReference>
<organism evidence="3 4">
    <name type="scientific">Reticulomyxa filosa</name>
    <dbReference type="NCBI Taxonomy" id="46433"/>
    <lineage>
        <taxon>Eukaryota</taxon>
        <taxon>Sar</taxon>
        <taxon>Rhizaria</taxon>
        <taxon>Retaria</taxon>
        <taxon>Foraminifera</taxon>
        <taxon>Monothalamids</taxon>
        <taxon>Reticulomyxidae</taxon>
        <taxon>Reticulomyxa</taxon>
    </lineage>
</organism>
<keyword evidence="4" id="KW-1185">Reference proteome</keyword>
<feature type="compositionally biased region" description="Basic residues" evidence="1">
    <location>
        <begin position="35"/>
        <end position="45"/>
    </location>
</feature>